<reference evidence="10" key="1">
    <citation type="journal article" date="2020" name="Mol. Biol.">
        <title>Life and death of selfish genes: comparative genomics reveals the dynamic evolution of cytoplasmic incompatibility.</title>
        <authorList>
            <person name="Martinez J."/>
            <person name="Klasson L."/>
            <person name="Welch J."/>
            <person name="Jiggins F.M."/>
        </authorList>
    </citation>
    <scope>NUCLEOTIDE SEQUENCE [LARGE SCALE GENOMIC DNA]</scope>
</reference>
<dbReference type="PANTHER" id="PTHR30007">
    <property type="entry name" value="PHP DOMAIN PROTEIN"/>
    <property type="match status" value="1"/>
</dbReference>
<dbReference type="GO" id="GO:0004803">
    <property type="term" value="F:transposase activity"/>
    <property type="evidence" value="ECO:0007669"/>
    <property type="project" value="InterPro"/>
</dbReference>
<reference evidence="3 10" key="2">
    <citation type="journal article" date="2020" name="Mol. Biol. Evol.">
        <title>Life and death of selfish genes: comparative genomics reveals the dynamic evolution of cytoplasmic incompatibility.</title>
        <authorList>
            <person name="Martinez J."/>
            <person name="Klasson L."/>
            <person name="Welch J."/>
            <person name="Jiggins F.M."/>
        </authorList>
    </citation>
    <scope>NUCLEOTIDE SEQUENCE [LARGE SCALE GENOMIC DNA]</scope>
    <source>
        <strain evidence="3">WStv</strain>
    </source>
</reference>
<evidence type="ECO:0000313" key="4">
    <source>
        <dbReference type="EMBL" id="QMV46496.1"/>
    </source>
</evidence>
<dbReference type="NCBIfam" id="NF033580">
    <property type="entry name" value="transpos_IS5_3"/>
    <property type="match status" value="1"/>
</dbReference>
<evidence type="ECO:0000313" key="8">
    <source>
        <dbReference type="EMBL" id="QMV46526.1"/>
    </source>
</evidence>
<dbReference type="EMBL" id="CP050531">
    <property type="protein sequence ID" value="QMV46487.1"/>
    <property type="molecule type" value="Genomic_DNA"/>
</dbReference>
<name>A0A7G5CBA3_WOLPI</name>
<feature type="domain" description="Transposase IS4-like" evidence="1">
    <location>
        <begin position="100"/>
        <end position="251"/>
    </location>
</feature>
<evidence type="ECO:0000313" key="7">
    <source>
        <dbReference type="EMBL" id="QMV46518.1"/>
    </source>
</evidence>
<dbReference type="EMBL" id="CP050531">
    <property type="protein sequence ID" value="QMV46518.1"/>
    <property type="molecule type" value="Genomic_DNA"/>
</dbReference>
<dbReference type="GO" id="GO:0003677">
    <property type="term" value="F:DNA binding"/>
    <property type="evidence" value="ECO:0007669"/>
    <property type="project" value="InterPro"/>
</dbReference>
<evidence type="ECO:0000313" key="9">
    <source>
        <dbReference type="EMBL" id="QMV46560.1"/>
    </source>
</evidence>
<evidence type="ECO:0000259" key="2">
    <source>
        <dbReference type="Pfam" id="PF13340"/>
    </source>
</evidence>
<accession>A0A7G5CBA3</accession>
<dbReference type="GO" id="GO:0006313">
    <property type="term" value="P:DNA transposition"/>
    <property type="evidence" value="ECO:0007669"/>
    <property type="project" value="InterPro"/>
</dbReference>
<dbReference type="Proteomes" id="UP000515744">
    <property type="component" value="Chromosome"/>
</dbReference>
<dbReference type="EMBL" id="CP050531">
    <property type="protein sequence ID" value="QMV46526.1"/>
    <property type="molecule type" value="Genomic_DNA"/>
</dbReference>
<dbReference type="RefSeq" id="WP_182160050.1">
    <property type="nucleotide sequence ID" value="NZ_CP050531.1"/>
</dbReference>
<evidence type="ECO:0000313" key="10">
    <source>
        <dbReference type="Proteomes" id="UP000515744"/>
    </source>
</evidence>
<dbReference type="PANTHER" id="PTHR30007:SF0">
    <property type="entry name" value="TRANSPOSASE"/>
    <property type="match status" value="1"/>
</dbReference>
<evidence type="ECO:0000313" key="6">
    <source>
        <dbReference type="EMBL" id="QMV46505.1"/>
    </source>
</evidence>
<feature type="domain" description="Insertion element IS402-like" evidence="2">
    <location>
        <begin position="9"/>
        <end position="82"/>
    </location>
</feature>
<evidence type="ECO:0000313" key="3">
    <source>
        <dbReference type="EMBL" id="QMV46487.1"/>
    </source>
</evidence>
<dbReference type="Pfam" id="PF01609">
    <property type="entry name" value="DDE_Tnp_1"/>
    <property type="match status" value="1"/>
</dbReference>
<dbReference type="EMBL" id="CP050531">
    <property type="protein sequence ID" value="QMV46504.1"/>
    <property type="molecule type" value="Genomic_DNA"/>
</dbReference>
<dbReference type="EMBL" id="CP050531">
    <property type="protein sequence ID" value="QMV46560.1"/>
    <property type="molecule type" value="Genomic_DNA"/>
</dbReference>
<dbReference type="InterPro" id="IPR025161">
    <property type="entry name" value="IS402-like_dom"/>
</dbReference>
<gene>
    <name evidence="3" type="ORF">HC358_00505</name>
    <name evidence="4" type="ORF">HC358_00985</name>
    <name evidence="5" type="ORF">HC358_01455</name>
    <name evidence="6" type="ORF">HC358_01540</name>
    <name evidence="7" type="ORF">HC358_02330</name>
    <name evidence="8" type="ORF">HC358_03115</name>
    <name evidence="9" type="ORF">HC358_04860</name>
</gene>
<organism evidence="3 10">
    <name type="scientific">Wolbachia pipientis</name>
    <dbReference type="NCBI Taxonomy" id="955"/>
    <lineage>
        <taxon>Bacteria</taxon>
        <taxon>Pseudomonadati</taxon>
        <taxon>Pseudomonadota</taxon>
        <taxon>Alphaproteobacteria</taxon>
        <taxon>Rickettsiales</taxon>
        <taxon>Anaplasmataceae</taxon>
        <taxon>Wolbachieae</taxon>
        <taxon>Wolbachia</taxon>
    </lineage>
</organism>
<dbReference type="InterPro" id="IPR002559">
    <property type="entry name" value="Transposase_11"/>
</dbReference>
<evidence type="ECO:0000259" key="1">
    <source>
        <dbReference type="Pfam" id="PF01609"/>
    </source>
</evidence>
<sequence length="277" mass="32920">MRKKYPTDLSEREWSLIEKHFRVSYKKGGRPLKHGKREVLSAIFYVLRTGCQWRYLPHDFPPWKTVYEQFRRWKKQGIFEKMNYDVTKYSRSKMGRNEEASACIVDSQSVKTTEKGGLKVMMEGKKVKGRKRHIITDTQGFVLGCYVGAANENDRDGVKIVLDNMRKKHTNVRKMWADMGYQGKDLKDHIKGEYNIDIEIVKRPPCRFWVHQDTPPELLPKVEPGFKVQPRRWVVERTFAWINRNRRLSKEYDLLITSTESFIYLAMSKVMLQREYS</sequence>
<dbReference type="EMBL" id="CP050531">
    <property type="protein sequence ID" value="QMV46505.1"/>
    <property type="molecule type" value="Genomic_DNA"/>
</dbReference>
<evidence type="ECO:0000313" key="5">
    <source>
        <dbReference type="EMBL" id="QMV46504.1"/>
    </source>
</evidence>
<dbReference type="AlphaFoldDB" id="A0A7G5CBA3"/>
<dbReference type="EMBL" id="CP050531">
    <property type="protein sequence ID" value="QMV46496.1"/>
    <property type="molecule type" value="Genomic_DNA"/>
</dbReference>
<proteinExistence type="predicted"/>
<protein>
    <submittedName>
        <fullName evidence="3">IS5 family transposase</fullName>
    </submittedName>
</protein>
<dbReference type="Pfam" id="PF13340">
    <property type="entry name" value="DUF4096"/>
    <property type="match status" value="1"/>
</dbReference>